<organism evidence="1 2">
    <name type="scientific">Bacillus badius</name>
    <dbReference type="NCBI Taxonomy" id="1455"/>
    <lineage>
        <taxon>Bacteria</taxon>
        <taxon>Bacillati</taxon>
        <taxon>Bacillota</taxon>
        <taxon>Bacilli</taxon>
        <taxon>Bacillales</taxon>
        <taxon>Bacillaceae</taxon>
        <taxon>Pseudobacillus</taxon>
    </lineage>
</organism>
<comment type="caution">
    <text evidence="1">The sequence shown here is derived from an EMBL/GenBank/DDBJ whole genome shotgun (WGS) entry which is preliminary data.</text>
</comment>
<sequence length="46" mass="5435">MPGNNHILHIEELMNNALGKKRRAQQWKGRIRWRSGCPQLIERGQI</sequence>
<evidence type="ECO:0000313" key="1">
    <source>
        <dbReference type="EMBL" id="KIL79297.1"/>
    </source>
</evidence>
<keyword evidence="2" id="KW-1185">Reference proteome</keyword>
<gene>
    <name evidence="1" type="ORF">SD77_3163</name>
</gene>
<evidence type="ECO:0008006" key="3">
    <source>
        <dbReference type="Google" id="ProtNLM"/>
    </source>
</evidence>
<protein>
    <recommendedName>
        <fullName evidence="3">Ribose 5-phosphate isomerase B</fullName>
    </recommendedName>
</protein>
<dbReference type="EMBL" id="JXLP01000003">
    <property type="protein sequence ID" value="KIL79297.1"/>
    <property type="molecule type" value="Genomic_DNA"/>
</dbReference>
<evidence type="ECO:0000313" key="2">
    <source>
        <dbReference type="Proteomes" id="UP000031982"/>
    </source>
</evidence>
<dbReference type="Proteomes" id="UP000031982">
    <property type="component" value="Unassembled WGS sequence"/>
</dbReference>
<accession>A0ABR5AX33</accession>
<proteinExistence type="predicted"/>
<name>A0ABR5AX33_BACBA</name>
<reference evidence="1 2" key="1">
    <citation type="submission" date="2015-01" db="EMBL/GenBank/DDBJ databases">
        <title>Genome Assembly of Bacillus badius MTCC 1458.</title>
        <authorList>
            <person name="Verma A."/>
            <person name="Khatri I."/>
            <person name="Mual P."/>
            <person name="Subramanian S."/>
            <person name="Krishnamurthi S."/>
        </authorList>
    </citation>
    <scope>NUCLEOTIDE SEQUENCE [LARGE SCALE GENOMIC DNA]</scope>
    <source>
        <strain evidence="1 2">MTCC 1458</strain>
    </source>
</reference>